<dbReference type="PANTHER" id="PTHR10429">
    <property type="entry name" value="DNA-3-METHYLADENINE GLYCOSYLASE"/>
    <property type="match status" value="1"/>
</dbReference>
<dbReference type="OrthoDB" id="6353017at2759"/>
<dbReference type="InterPro" id="IPR003180">
    <property type="entry name" value="MPG"/>
</dbReference>
<sequence length="281" mass="32376">MTEPLQINKMEIKQANCLDQAFFDQPCIDLANALLGKYLVRRLSCGTLLIGKIVETESYLGVEDRASHSYNNRRTPRNEPMYMKPGTIYVYFTYGMYHCFNLSSQESGGAVLIRSLEPVHGLDIMNRLRNQFNENQNKSKRNNHLPNSQNNEETHSQSNRNSPAKKQKLIKSKQTLSSNDWDQPNKKSKLQDRDLCNGPSKLCISMDITIEYLNKRHICESEEMWVQDLDCESNITIVESSRIGIGDFAKEWKAKLLRFYILGNKCVSKTDKKMESQMLSC</sequence>
<evidence type="ECO:0000256" key="1">
    <source>
        <dbReference type="ARBA" id="ARBA00000086"/>
    </source>
</evidence>
<feature type="region of interest" description="Disordered" evidence="9">
    <location>
        <begin position="134"/>
        <end position="193"/>
    </location>
</feature>
<evidence type="ECO:0000256" key="6">
    <source>
        <dbReference type="ARBA" id="ARBA00022801"/>
    </source>
</evidence>
<keyword evidence="7" id="KW-0234">DNA repair</keyword>
<evidence type="ECO:0000256" key="7">
    <source>
        <dbReference type="ARBA" id="ARBA00023204"/>
    </source>
</evidence>
<evidence type="ECO:0000256" key="2">
    <source>
        <dbReference type="ARBA" id="ARBA00002421"/>
    </source>
</evidence>
<dbReference type="EC" id="3.2.2.21" evidence="4"/>
<dbReference type="GeneID" id="103506753"/>
<dbReference type="Gene3D" id="3.10.300.10">
    <property type="entry name" value="Methylpurine-DNA glycosylase (MPG)"/>
    <property type="match status" value="1"/>
</dbReference>
<feature type="compositionally biased region" description="Polar residues" evidence="9">
    <location>
        <begin position="144"/>
        <end position="162"/>
    </location>
</feature>
<keyword evidence="10" id="KW-1185">Reference proteome</keyword>
<comment type="function">
    <text evidence="2">Hydrolysis of the deoxyribose N-glycosidic bond to excise 3-methyladenine, and 7-methylguanine from the damaged DNA polymer formed by alkylation lesions.</text>
</comment>
<dbReference type="GO" id="GO:0003677">
    <property type="term" value="F:DNA binding"/>
    <property type="evidence" value="ECO:0007669"/>
    <property type="project" value="InterPro"/>
</dbReference>
<dbReference type="KEGG" id="dci:103506753"/>
<evidence type="ECO:0000256" key="5">
    <source>
        <dbReference type="ARBA" id="ARBA00022763"/>
    </source>
</evidence>
<accession>A0A1S3CWR8</accession>
<feature type="compositionally biased region" description="Basic and acidic residues" evidence="9">
    <location>
        <begin position="183"/>
        <end position="193"/>
    </location>
</feature>
<dbReference type="SUPFAM" id="SSF50486">
    <property type="entry name" value="FMT C-terminal domain-like"/>
    <property type="match status" value="1"/>
</dbReference>
<organism evidence="10 11">
    <name type="scientific">Diaphorina citri</name>
    <name type="common">Asian citrus psyllid</name>
    <dbReference type="NCBI Taxonomy" id="121845"/>
    <lineage>
        <taxon>Eukaryota</taxon>
        <taxon>Metazoa</taxon>
        <taxon>Ecdysozoa</taxon>
        <taxon>Arthropoda</taxon>
        <taxon>Hexapoda</taxon>
        <taxon>Insecta</taxon>
        <taxon>Pterygota</taxon>
        <taxon>Neoptera</taxon>
        <taxon>Paraneoptera</taxon>
        <taxon>Hemiptera</taxon>
        <taxon>Sternorrhyncha</taxon>
        <taxon>Psylloidea</taxon>
        <taxon>Psyllidae</taxon>
        <taxon>Diaphorininae</taxon>
        <taxon>Diaphorina</taxon>
    </lineage>
</organism>
<dbReference type="PaxDb" id="121845-A0A1S3CWR8"/>
<evidence type="ECO:0000313" key="10">
    <source>
        <dbReference type="Proteomes" id="UP000079169"/>
    </source>
</evidence>
<dbReference type="RefSeq" id="XP_026677669.1">
    <property type="nucleotide sequence ID" value="XM_026821868.1"/>
</dbReference>
<dbReference type="AlphaFoldDB" id="A0A1S3CWR8"/>
<proteinExistence type="inferred from homology"/>
<evidence type="ECO:0000256" key="4">
    <source>
        <dbReference type="ARBA" id="ARBA00012000"/>
    </source>
</evidence>
<dbReference type="NCBIfam" id="TIGR00567">
    <property type="entry name" value="3mg"/>
    <property type="match status" value="1"/>
</dbReference>
<comment type="similarity">
    <text evidence="3">Belongs to the DNA glycosylase MPG family.</text>
</comment>
<dbReference type="InterPro" id="IPR036995">
    <property type="entry name" value="MPG_sf"/>
</dbReference>
<dbReference type="CDD" id="cd00540">
    <property type="entry name" value="AAG"/>
    <property type="match status" value="1"/>
</dbReference>
<evidence type="ECO:0000256" key="8">
    <source>
        <dbReference type="ARBA" id="ARBA00033426"/>
    </source>
</evidence>
<protein>
    <recommendedName>
        <fullName evidence="4">DNA-3-methyladenine glycosylase II</fullName>
        <ecNumber evidence="4">3.2.2.21</ecNumber>
    </recommendedName>
    <alternativeName>
        <fullName evidence="8">3-methyladenine DNA glycosidase</fullName>
    </alternativeName>
</protein>
<dbReference type="InterPro" id="IPR011034">
    <property type="entry name" value="Formyl_transferase-like_C_sf"/>
</dbReference>
<dbReference type="RefSeq" id="XP_008469377.1">
    <property type="nucleotide sequence ID" value="XM_008471155.2"/>
</dbReference>
<keyword evidence="5" id="KW-0227">DNA damage</keyword>
<name>A0A1S3CWR8_DIACI</name>
<comment type="catalytic activity">
    <reaction evidence="1">
        <text>Hydrolysis of alkylated DNA, releasing 3-methyladenine, 3-methylguanine, 7-methylguanine and 7-methyladenine.</text>
        <dbReference type="EC" id="3.2.2.21"/>
    </reaction>
</comment>
<dbReference type="HAMAP" id="MF_00527">
    <property type="entry name" value="3MGH"/>
    <property type="match status" value="1"/>
</dbReference>
<dbReference type="Proteomes" id="UP000079169">
    <property type="component" value="Unplaced"/>
</dbReference>
<dbReference type="PANTHER" id="PTHR10429:SF0">
    <property type="entry name" value="DNA-3-METHYLADENINE GLYCOSYLASE"/>
    <property type="match status" value="1"/>
</dbReference>
<dbReference type="GO" id="GO:0006284">
    <property type="term" value="P:base-excision repair"/>
    <property type="evidence" value="ECO:0007669"/>
    <property type="project" value="InterPro"/>
</dbReference>
<reference evidence="11 12" key="1">
    <citation type="submission" date="2025-04" db="UniProtKB">
        <authorList>
            <consortium name="RefSeq"/>
        </authorList>
    </citation>
    <scope>IDENTIFICATION</scope>
</reference>
<evidence type="ECO:0000313" key="11">
    <source>
        <dbReference type="RefSeq" id="XP_008469377.1"/>
    </source>
</evidence>
<dbReference type="GO" id="GO:0003905">
    <property type="term" value="F:alkylbase DNA N-glycosylase activity"/>
    <property type="evidence" value="ECO:0007669"/>
    <property type="project" value="UniProtKB-EC"/>
</dbReference>
<dbReference type="Pfam" id="PF02245">
    <property type="entry name" value="Pur_DNA_glyco"/>
    <property type="match status" value="2"/>
</dbReference>
<gene>
    <name evidence="11 12" type="primary">LOC103506753</name>
</gene>
<evidence type="ECO:0000313" key="12">
    <source>
        <dbReference type="RefSeq" id="XP_026677669.1"/>
    </source>
</evidence>
<evidence type="ECO:0000256" key="3">
    <source>
        <dbReference type="ARBA" id="ARBA00009232"/>
    </source>
</evidence>
<dbReference type="OMA" id="VEAYHHT"/>
<keyword evidence="6" id="KW-0378">Hydrolase</keyword>
<evidence type="ECO:0000256" key="9">
    <source>
        <dbReference type="SAM" id="MobiDB-lite"/>
    </source>
</evidence>
<dbReference type="STRING" id="121845.A0A1S3CWR8"/>
<feature type="compositionally biased region" description="Polar residues" evidence="9">
    <location>
        <begin position="172"/>
        <end position="182"/>
    </location>
</feature>